<reference evidence="3" key="1">
    <citation type="submission" date="2019-12" db="UniProtKB">
        <authorList>
            <consortium name="WormBaseParasite"/>
        </authorList>
    </citation>
    <scope>IDENTIFICATION</scope>
</reference>
<evidence type="ECO:0000313" key="3">
    <source>
        <dbReference type="WBParaSite" id="TMUE_3000014855.1"/>
    </source>
</evidence>
<evidence type="ECO:0000259" key="1">
    <source>
        <dbReference type="Pfam" id="PF26215"/>
    </source>
</evidence>
<feature type="domain" description="Helix-turn-helix" evidence="1">
    <location>
        <begin position="1"/>
        <end position="39"/>
    </location>
</feature>
<evidence type="ECO:0000313" key="2">
    <source>
        <dbReference type="Proteomes" id="UP000046395"/>
    </source>
</evidence>
<organism evidence="2 3">
    <name type="scientific">Trichuris muris</name>
    <name type="common">Mouse whipworm</name>
    <dbReference type="NCBI Taxonomy" id="70415"/>
    <lineage>
        <taxon>Eukaryota</taxon>
        <taxon>Metazoa</taxon>
        <taxon>Ecdysozoa</taxon>
        <taxon>Nematoda</taxon>
        <taxon>Enoplea</taxon>
        <taxon>Dorylaimia</taxon>
        <taxon>Trichinellida</taxon>
        <taxon>Trichuridae</taxon>
        <taxon>Trichuris</taxon>
    </lineage>
</organism>
<sequence length="72" mass="8647">MVDRAMRLCDDEFLEEELTHIYRTLIQNDYPGSFITECMRKRVAGRGRPQTRDRNVVIEECKRSSTFTREEF</sequence>
<dbReference type="Proteomes" id="UP000046395">
    <property type="component" value="Unassembled WGS sequence"/>
</dbReference>
<keyword evidence="2" id="KW-1185">Reference proteome</keyword>
<proteinExistence type="predicted"/>
<protein>
    <recommendedName>
        <fullName evidence="1">Helix-turn-helix domain-containing protein</fullName>
    </recommendedName>
</protein>
<dbReference type="AlphaFoldDB" id="A0A5S6R5Q7"/>
<name>A0A5S6R5Q7_TRIMR</name>
<accession>A0A5S6R5Q7</accession>
<dbReference type="WBParaSite" id="TMUE_3000014855.1">
    <property type="protein sequence ID" value="TMUE_3000014855.1"/>
    <property type="gene ID" value="WBGene00290809"/>
</dbReference>
<dbReference type="Pfam" id="PF26215">
    <property type="entry name" value="HTH_animal"/>
    <property type="match status" value="1"/>
</dbReference>
<dbReference type="InterPro" id="IPR058912">
    <property type="entry name" value="HTH_animal"/>
</dbReference>